<proteinExistence type="predicted"/>
<sequence>MGLISYFCDKLQKTVTMTNHLFLEYFNTPIKEQEGIVPIDWKMLSDMEMHFEANFINEYPQDSRKTILDKIEYIRIYCRKFPFFDEEYQPLQAPFKYYYTRDSQLKELPFTEDEFNNFSLIQEAISKLGLQPQPTFEFIAFLFRIIKSWSEKQITTCGAKVNTILSLLKEDPEVKLSMNIKVNSKNIEFNNSAFIQSLLEFYMSNNLISQGLLERDPKRIRERTIQYLLVKTLLDNLPTKIDKPAEVKFIQAERDFALCTLYLCKLLLGDPTIVCTNNNNVTFDKLMRDFVDFKITFQDGLMF</sequence>
<accession>A0ABN6Z7X0</accession>
<evidence type="ECO:0000313" key="2">
    <source>
        <dbReference type="Proteomes" id="UP001496674"/>
    </source>
</evidence>
<dbReference type="EMBL" id="AP028055">
    <property type="protein sequence ID" value="BEG99827.1"/>
    <property type="molecule type" value="Genomic_DNA"/>
</dbReference>
<protein>
    <submittedName>
        <fullName evidence="1">Uncharacterized protein</fullName>
    </submittedName>
</protein>
<organism evidence="1 2">
    <name type="scientific">Bacteroides sedimenti</name>
    <dbReference type="NCBI Taxonomy" id="2136147"/>
    <lineage>
        <taxon>Bacteria</taxon>
        <taxon>Pseudomonadati</taxon>
        <taxon>Bacteroidota</taxon>
        <taxon>Bacteroidia</taxon>
        <taxon>Bacteroidales</taxon>
        <taxon>Bacteroidaceae</taxon>
        <taxon>Bacteroides</taxon>
    </lineage>
</organism>
<gene>
    <name evidence="1" type="ORF">BSYN_20920</name>
</gene>
<reference evidence="1 2" key="1">
    <citation type="submission" date="2023-04" db="EMBL/GenBank/DDBJ databases">
        <title>Draft genome sequence of acteroides sedimenti strain YN3PY1.</title>
        <authorList>
            <person name="Yoshida N."/>
        </authorList>
    </citation>
    <scope>NUCLEOTIDE SEQUENCE [LARGE SCALE GENOMIC DNA]</scope>
    <source>
        <strain evidence="1 2">YN3PY1</strain>
    </source>
</reference>
<evidence type="ECO:0000313" key="1">
    <source>
        <dbReference type="EMBL" id="BEG99827.1"/>
    </source>
</evidence>
<keyword evidence="2" id="KW-1185">Reference proteome</keyword>
<dbReference type="Proteomes" id="UP001496674">
    <property type="component" value="Chromosome"/>
</dbReference>
<name>A0ABN6Z7X0_9BACE</name>